<evidence type="ECO:0000256" key="1">
    <source>
        <dbReference type="ARBA" id="ARBA00004609"/>
    </source>
</evidence>
<evidence type="ECO:0000259" key="11">
    <source>
        <dbReference type="Pfam" id="PF16486"/>
    </source>
</evidence>
<feature type="compositionally biased region" description="Basic and acidic residues" evidence="10">
    <location>
        <begin position="657"/>
        <end position="668"/>
    </location>
</feature>
<dbReference type="SUPFAM" id="SSF51445">
    <property type="entry name" value="(Trans)glycosidases"/>
    <property type="match status" value="1"/>
</dbReference>
<dbReference type="GO" id="GO:0042124">
    <property type="term" value="F:1,3-beta-glucanosyltransferase activity"/>
    <property type="evidence" value="ECO:0007669"/>
    <property type="project" value="TreeGrafter"/>
</dbReference>
<evidence type="ECO:0000256" key="5">
    <source>
        <dbReference type="ARBA" id="ARBA00022729"/>
    </source>
</evidence>
<name>A0A1W5D808_9LECA</name>
<feature type="domain" description="Protein argonaute N-terminal" evidence="11">
    <location>
        <begin position="723"/>
        <end position="857"/>
    </location>
</feature>
<dbReference type="PANTHER" id="PTHR31468">
    <property type="entry name" value="1,3-BETA-GLUCANOSYLTRANSFERASE GAS1"/>
    <property type="match status" value="1"/>
</dbReference>
<dbReference type="EC" id="2.4.1.-" evidence="9"/>
<dbReference type="InterPro" id="IPR017853">
    <property type="entry name" value="GH"/>
</dbReference>
<sequence length="910" mass="98404">MKSFVTVLSTSVAIGATTAFASALAPRASTLPTVSVKGNAFFAGNNRFYIRGVDYQPGGSSNLVDPIADEATCTRDIAEFTKLGINTVRIYTVDNSKNHDACMNALAAAGIYLVLDVNTPNYSINRATPAPSYNDVYLQNVFATIDSFANYPNTLAFFSGNEVINDNTTTNCAPYIKAVTRDMRQYIGSRGYRSIPVGYSAADVDSNRFEMAQYMNCGTDDERSNFFAFNDYSWCDPSSFEISGWAAKVQTYSNYSIPIFLSEYGCNKHTRTFEEVAALYNTEMTSVYSGGLVYEYSQEESKYGLVQLNGNSVTEFPDFTALKSAFAGTSNPTGDGGYKSSGSPSTCPPQSSTWNVTSDALPALPAPAAKFMKQGAGAGVGLTGAGSQNAGTQSSGTATAGSGSVSATSTAASGKKTGAASDLRAPEMAVAPIICGLVVLASTFLENPAPLTAQRVKDPLVAERKQKPCEKCGNEDHGYLNKASKRSCPKDDDRLPGELREIWVQHELNPHNEDATVEARIAAANAANEAAGQPQAQTLPIALCQEHKLPSDRANPPHPSMPHTVVLIAPNESSQKNEFRAQMSPQIFVPSNREIVNTNEGDREAKKERDTISWQQIDDPSETVGLASARFASVVAETHKKAGPPAHTANHAGAGVKDNRYNPEKRWEPPGMPRGAKVYDHKDLRGQYPEPKTAKTVKALATLQILEGKEKFSARPDHGTVGQRITIVTNYLKITIPSHLHICAVKLSAADGRKIKTREQRRYVFSLLAGSLEFSVLSPYWATDFSTFIVSCVDLFDADEQNPQPAIIGQKGVSVMSPYQIRIKYQDVLSTKVLQDYTTGKSDNAAYGDILQALNAVVYQYPNGLLSSVQQVGINKFFLKDPNCDIPLKGAWVQSVVTAHRSGPLPSKFF</sequence>
<evidence type="ECO:0000256" key="2">
    <source>
        <dbReference type="ARBA" id="ARBA00007528"/>
    </source>
</evidence>
<dbReference type="InterPro" id="IPR032474">
    <property type="entry name" value="Argonaute_N"/>
</dbReference>
<evidence type="ECO:0000256" key="4">
    <source>
        <dbReference type="ARBA" id="ARBA00022679"/>
    </source>
</evidence>
<dbReference type="AlphaFoldDB" id="A0A1W5D808"/>
<dbReference type="Gene3D" id="3.20.20.80">
    <property type="entry name" value="Glycosidases"/>
    <property type="match status" value="1"/>
</dbReference>
<accession>A0A1W5D808</accession>
<dbReference type="PANTHER" id="PTHR31468:SF5">
    <property type="entry name" value="1,3-BETA-GLUCANOSYLTRANSFERASE GAS5"/>
    <property type="match status" value="1"/>
</dbReference>
<keyword evidence="4 9" id="KW-0808">Transferase</keyword>
<protein>
    <recommendedName>
        <fullName evidence="9">1,3-beta-glucanosyltransferase</fullName>
        <ecNumber evidence="9">2.4.1.-</ecNumber>
    </recommendedName>
</protein>
<comment type="function">
    <text evidence="9">Splits internally a 1,3-beta-glucan molecule and transfers the newly generated reducing end (the donor) to the non-reducing end of another 1,3-beta-glucan molecule (the acceptor) forming a 1,3-beta linkage, resulting in the elongation of 1,3-beta-glucan chains in the cell wall.</text>
</comment>
<dbReference type="Pfam" id="PF03198">
    <property type="entry name" value="Glyco_hydro_72"/>
    <property type="match status" value="1"/>
</dbReference>
<evidence type="ECO:0000256" key="8">
    <source>
        <dbReference type="ARBA" id="ARBA00023288"/>
    </source>
</evidence>
<evidence type="ECO:0000256" key="3">
    <source>
        <dbReference type="ARBA" id="ARBA00022622"/>
    </source>
</evidence>
<keyword evidence="7" id="KW-0325">Glycoprotein</keyword>
<keyword evidence="8 9" id="KW-0449">Lipoprotein</keyword>
<feature type="region of interest" description="Disordered" evidence="10">
    <location>
        <begin position="640"/>
        <end position="678"/>
    </location>
</feature>
<feature type="region of interest" description="Disordered" evidence="10">
    <location>
        <begin position="333"/>
        <end position="358"/>
    </location>
</feature>
<feature type="compositionally biased region" description="Polar residues" evidence="10">
    <location>
        <begin position="340"/>
        <end position="358"/>
    </location>
</feature>
<keyword evidence="6 9" id="KW-0472">Membrane</keyword>
<keyword evidence="13" id="KW-1185">Reference proteome</keyword>
<feature type="region of interest" description="Disordered" evidence="10">
    <location>
        <begin position="386"/>
        <end position="422"/>
    </location>
</feature>
<dbReference type="GO" id="GO:0071970">
    <property type="term" value="P:fungal-type cell wall (1-&gt;3)-beta-D-glucan biosynthetic process"/>
    <property type="evidence" value="ECO:0007669"/>
    <property type="project" value="TreeGrafter"/>
</dbReference>
<dbReference type="GO" id="GO:0005886">
    <property type="term" value="C:plasma membrane"/>
    <property type="evidence" value="ECO:0007669"/>
    <property type="project" value="UniProtKB-SubCell"/>
</dbReference>
<keyword evidence="5 9" id="KW-0732">Signal</keyword>
<evidence type="ECO:0000313" key="12">
    <source>
        <dbReference type="EMBL" id="SLM39171.1"/>
    </source>
</evidence>
<reference evidence="13" key="1">
    <citation type="submission" date="2017-03" db="EMBL/GenBank/DDBJ databases">
        <authorList>
            <person name="Sharma R."/>
            <person name="Thines M."/>
        </authorList>
    </citation>
    <scope>NUCLEOTIDE SEQUENCE [LARGE SCALE GENOMIC DNA]</scope>
</reference>
<dbReference type="InterPro" id="IPR004886">
    <property type="entry name" value="Glucanosyltransferase"/>
</dbReference>
<dbReference type="EMBL" id="FWEW01003469">
    <property type="protein sequence ID" value="SLM39171.1"/>
    <property type="molecule type" value="Genomic_DNA"/>
</dbReference>
<evidence type="ECO:0000256" key="7">
    <source>
        <dbReference type="ARBA" id="ARBA00023180"/>
    </source>
</evidence>
<dbReference type="Proteomes" id="UP000192927">
    <property type="component" value="Unassembled WGS sequence"/>
</dbReference>
<keyword evidence="3 9" id="KW-0336">GPI-anchor</keyword>
<feature type="compositionally biased region" description="Low complexity" evidence="10">
    <location>
        <begin position="390"/>
        <end position="421"/>
    </location>
</feature>
<evidence type="ECO:0000256" key="9">
    <source>
        <dbReference type="RuleBase" id="RU361209"/>
    </source>
</evidence>
<dbReference type="GO" id="GO:0031505">
    <property type="term" value="P:fungal-type cell wall organization"/>
    <property type="evidence" value="ECO:0007669"/>
    <property type="project" value="TreeGrafter"/>
</dbReference>
<evidence type="ECO:0000256" key="10">
    <source>
        <dbReference type="SAM" id="MobiDB-lite"/>
    </source>
</evidence>
<dbReference type="GO" id="GO:0098552">
    <property type="term" value="C:side of membrane"/>
    <property type="evidence" value="ECO:0007669"/>
    <property type="project" value="UniProtKB-KW"/>
</dbReference>
<dbReference type="Pfam" id="PF16486">
    <property type="entry name" value="ArgoN"/>
    <property type="match status" value="1"/>
</dbReference>
<feature type="signal peptide" evidence="9">
    <location>
        <begin position="1"/>
        <end position="23"/>
    </location>
</feature>
<comment type="subcellular location">
    <subcellularLocation>
        <location evidence="1 9">Cell membrane</location>
        <topology evidence="1 9">Lipid-anchor</topology>
        <topology evidence="1 9">GPI-anchor</topology>
    </subcellularLocation>
</comment>
<evidence type="ECO:0000313" key="13">
    <source>
        <dbReference type="Proteomes" id="UP000192927"/>
    </source>
</evidence>
<comment type="similarity">
    <text evidence="2 9">Belongs to the glycosyl hydrolase 72 family.</text>
</comment>
<organism evidence="12 13">
    <name type="scientific">Lasallia pustulata</name>
    <dbReference type="NCBI Taxonomy" id="136370"/>
    <lineage>
        <taxon>Eukaryota</taxon>
        <taxon>Fungi</taxon>
        <taxon>Dikarya</taxon>
        <taxon>Ascomycota</taxon>
        <taxon>Pezizomycotina</taxon>
        <taxon>Lecanoromycetes</taxon>
        <taxon>OSLEUM clade</taxon>
        <taxon>Umbilicariomycetidae</taxon>
        <taxon>Umbilicariales</taxon>
        <taxon>Umbilicariaceae</taxon>
        <taxon>Lasallia</taxon>
    </lineage>
</organism>
<evidence type="ECO:0000256" key="6">
    <source>
        <dbReference type="ARBA" id="ARBA00023136"/>
    </source>
</evidence>
<proteinExistence type="inferred from homology"/>
<dbReference type="FunFam" id="3.20.20.80:FF:000032">
    <property type="entry name" value="1,3-beta-glucanosyltransferase"/>
    <property type="match status" value="1"/>
</dbReference>
<feature type="chain" id="PRO_5011828630" description="1,3-beta-glucanosyltransferase" evidence="9">
    <location>
        <begin position="24"/>
        <end position="910"/>
    </location>
</feature>